<accession>N6U914</accession>
<dbReference type="SUPFAM" id="SSF50729">
    <property type="entry name" value="PH domain-like"/>
    <property type="match status" value="1"/>
</dbReference>
<dbReference type="STRING" id="77166.N6U914"/>
<dbReference type="EMBL" id="KB632307">
    <property type="protein sequence ID" value="ERL91913.1"/>
    <property type="molecule type" value="Genomic_DNA"/>
</dbReference>
<evidence type="ECO:0000313" key="4">
    <source>
        <dbReference type="Proteomes" id="UP000030742"/>
    </source>
</evidence>
<name>N6U914_DENPD</name>
<dbReference type="PROSITE" id="PS50057">
    <property type="entry name" value="FERM_3"/>
    <property type="match status" value="1"/>
</dbReference>
<dbReference type="InterPro" id="IPR011993">
    <property type="entry name" value="PH-like_dom_sf"/>
</dbReference>
<dbReference type="InterPro" id="IPR000299">
    <property type="entry name" value="FERM_domain"/>
</dbReference>
<dbReference type="SMART" id="SM01196">
    <property type="entry name" value="FERM_C"/>
    <property type="match status" value="1"/>
</dbReference>
<dbReference type="HOGENOM" id="CLU_132838_0_0_1"/>
<feature type="non-terminal residue" evidence="2">
    <location>
        <position position="1"/>
    </location>
</feature>
<gene>
    <name evidence="3" type="ORF">D910_09236</name>
    <name evidence="2" type="ORF">YQE_06355</name>
</gene>
<dbReference type="GO" id="GO:0031032">
    <property type="term" value="P:actomyosin structure organization"/>
    <property type="evidence" value="ECO:0007669"/>
    <property type="project" value="TreeGrafter"/>
</dbReference>
<dbReference type="OMA" id="FFRCATM"/>
<evidence type="ECO:0000259" key="1">
    <source>
        <dbReference type="PROSITE" id="PS50057"/>
    </source>
</evidence>
<sequence length="136" mass="16138">DSTNKTIQLGVTHIGIVVFHNDIKFNTFSWSKIMKISFKRKQFFIQLRREPSEDYDTLLGFNMEYYRSSKTLWKSCVEHHTFFRLDSPKVRRKFLSLGSKFSYSGRTEFQTMSDVKRKGILERKFVRSPSKQLAHG</sequence>
<dbReference type="InterPro" id="IPR014847">
    <property type="entry name" value="FA"/>
</dbReference>
<reference evidence="2 4" key="1">
    <citation type="journal article" date="2013" name="Genome Biol.">
        <title>Draft genome of the mountain pine beetle, Dendroctonus ponderosae Hopkins, a major forest pest.</title>
        <authorList>
            <person name="Keeling C.I."/>
            <person name="Yuen M.M."/>
            <person name="Liao N.Y."/>
            <person name="Docking T.R."/>
            <person name="Chan S.K."/>
            <person name="Taylor G.A."/>
            <person name="Palmquist D.L."/>
            <person name="Jackman S.D."/>
            <person name="Nguyen A."/>
            <person name="Li M."/>
            <person name="Henderson H."/>
            <person name="Janes J.K."/>
            <person name="Zhao Y."/>
            <person name="Pandoh P."/>
            <person name="Moore R."/>
            <person name="Sperling F.A."/>
            <person name="Huber D.P."/>
            <person name="Birol I."/>
            <person name="Jones S.J."/>
            <person name="Bohlmann J."/>
        </authorList>
    </citation>
    <scope>NUCLEOTIDE SEQUENCE</scope>
</reference>
<evidence type="ECO:0000313" key="3">
    <source>
        <dbReference type="EMBL" id="ERL91913.1"/>
    </source>
</evidence>
<organism evidence="2">
    <name type="scientific">Dendroctonus ponderosae</name>
    <name type="common">Mountain pine beetle</name>
    <dbReference type="NCBI Taxonomy" id="77166"/>
    <lineage>
        <taxon>Eukaryota</taxon>
        <taxon>Metazoa</taxon>
        <taxon>Ecdysozoa</taxon>
        <taxon>Arthropoda</taxon>
        <taxon>Hexapoda</taxon>
        <taxon>Insecta</taxon>
        <taxon>Pterygota</taxon>
        <taxon>Neoptera</taxon>
        <taxon>Endopterygota</taxon>
        <taxon>Coleoptera</taxon>
        <taxon>Polyphaga</taxon>
        <taxon>Cucujiformia</taxon>
        <taxon>Curculionidae</taxon>
        <taxon>Scolytinae</taxon>
        <taxon>Dendroctonus</taxon>
    </lineage>
</organism>
<dbReference type="Pfam" id="PF09380">
    <property type="entry name" value="FERM_C"/>
    <property type="match status" value="1"/>
</dbReference>
<dbReference type="AlphaFoldDB" id="N6U914"/>
<dbReference type="SMART" id="SM01195">
    <property type="entry name" value="FA"/>
    <property type="match status" value="1"/>
</dbReference>
<protein>
    <recommendedName>
        <fullName evidence="1">FERM domain-containing protein</fullName>
    </recommendedName>
</protein>
<dbReference type="Pfam" id="PF08736">
    <property type="entry name" value="FA"/>
    <property type="match status" value="1"/>
</dbReference>
<dbReference type="PANTHER" id="PTHR23280">
    <property type="entry name" value="4.1 G PROTEIN"/>
    <property type="match status" value="1"/>
</dbReference>
<evidence type="ECO:0000313" key="2">
    <source>
        <dbReference type="EMBL" id="ENN77141.1"/>
    </source>
</evidence>
<dbReference type="GO" id="GO:0005856">
    <property type="term" value="C:cytoskeleton"/>
    <property type="evidence" value="ECO:0007669"/>
    <property type="project" value="TreeGrafter"/>
</dbReference>
<dbReference type="OrthoDB" id="5854685at2759"/>
<dbReference type="EMBL" id="KB740950">
    <property type="protein sequence ID" value="ENN77141.1"/>
    <property type="molecule type" value="Genomic_DNA"/>
</dbReference>
<dbReference type="Gene3D" id="2.30.29.30">
    <property type="entry name" value="Pleckstrin-homology domain (PH domain)/Phosphotyrosine-binding domain (PTB)"/>
    <property type="match status" value="1"/>
</dbReference>
<feature type="domain" description="FERM" evidence="1">
    <location>
        <begin position="1"/>
        <end position="87"/>
    </location>
</feature>
<dbReference type="InterPro" id="IPR018980">
    <property type="entry name" value="FERM_PH-like_C"/>
</dbReference>
<dbReference type="Proteomes" id="UP000030742">
    <property type="component" value="Unassembled WGS sequence"/>
</dbReference>
<dbReference type="FunFam" id="2.30.29.30:FF:000002">
    <property type="entry name" value="Band 4.1-like protein 5 isoform 1"/>
    <property type="match status" value="1"/>
</dbReference>
<proteinExistence type="predicted"/>
<dbReference type="PANTHER" id="PTHR23280:SF27">
    <property type="entry name" value="TYROSINE-PROTEIN PHOSPHATASE NON-RECEPTOR TYPE"/>
    <property type="match status" value="1"/>
</dbReference>